<organism evidence="5 6">
    <name type="scientific">Mollisia scopiformis</name>
    <name type="common">Conifer needle endophyte fungus</name>
    <name type="synonym">Phialocephala scopiformis</name>
    <dbReference type="NCBI Taxonomy" id="149040"/>
    <lineage>
        <taxon>Eukaryota</taxon>
        <taxon>Fungi</taxon>
        <taxon>Dikarya</taxon>
        <taxon>Ascomycota</taxon>
        <taxon>Pezizomycotina</taxon>
        <taxon>Leotiomycetes</taxon>
        <taxon>Helotiales</taxon>
        <taxon>Mollisiaceae</taxon>
        <taxon>Mollisia</taxon>
    </lineage>
</organism>
<dbReference type="InterPro" id="IPR011057">
    <property type="entry name" value="Mss4-like_sf"/>
</dbReference>
<dbReference type="Pfam" id="PF04828">
    <property type="entry name" value="GFA"/>
    <property type="match status" value="2"/>
</dbReference>
<dbReference type="Proteomes" id="UP000070700">
    <property type="component" value="Unassembled WGS sequence"/>
</dbReference>
<dbReference type="OrthoDB" id="2993351at2759"/>
<dbReference type="InterPro" id="IPR052355">
    <property type="entry name" value="CENP-V-like"/>
</dbReference>
<comment type="similarity">
    <text evidence="1">Belongs to the Gfa family.</text>
</comment>
<evidence type="ECO:0000256" key="2">
    <source>
        <dbReference type="ARBA" id="ARBA00022723"/>
    </source>
</evidence>
<dbReference type="RefSeq" id="XP_018072661.1">
    <property type="nucleotide sequence ID" value="XM_018218377.1"/>
</dbReference>
<dbReference type="InParanoid" id="A0A194XDS8"/>
<gene>
    <name evidence="5" type="ORF">LY89DRAFT_717883</name>
</gene>
<protein>
    <recommendedName>
        <fullName evidence="4">CENP-V/GFA domain-containing protein</fullName>
    </recommendedName>
</protein>
<dbReference type="GeneID" id="28828103"/>
<dbReference type="SUPFAM" id="SSF51316">
    <property type="entry name" value="Mss4-like"/>
    <property type="match status" value="2"/>
</dbReference>
<evidence type="ECO:0000256" key="1">
    <source>
        <dbReference type="ARBA" id="ARBA00005495"/>
    </source>
</evidence>
<keyword evidence="6" id="KW-1185">Reference proteome</keyword>
<sequence>MATSDLKTYKGNCHCGKFRFEIDVPPIEKVESCNCSICVKKGYLWTFLAEKRFRVTKGAEDELTSYWFGSKTMPHKFCPICGTSVMLRKMHPPREDEEIYVNVRTLTEVNPFHLNSKKFDGKNIYPDDGKQSLKDEPPKIDAEDSNIYTGGCHCGAVTLVLKSGLLSEIQIKEDNCSICRRHANVCIHPKKSQVTISGGENTTEYLFGRKFTGHCFCKICGVPLFMRLHGPPKELVDTWSEDKQNMVKEKLEIIPIRLAVLDDVNWDELKIERSDEGTEGYVVD</sequence>
<feature type="domain" description="CENP-V/GFA" evidence="4">
    <location>
        <begin position="148"/>
        <end position="267"/>
    </location>
</feature>
<keyword evidence="2" id="KW-0479">Metal-binding</keyword>
<keyword evidence="3" id="KW-0862">Zinc</keyword>
<evidence type="ECO:0000313" key="6">
    <source>
        <dbReference type="Proteomes" id="UP000070700"/>
    </source>
</evidence>
<proteinExistence type="inferred from homology"/>
<feature type="domain" description="CENP-V/GFA" evidence="4">
    <location>
        <begin position="9"/>
        <end position="128"/>
    </location>
</feature>
<dbReference type="GO" id="GO:0046872">
    <property type="term" value="F:metal ion binding"/>
    <property type="evidence" value="ECO:0007669"/>
    <property type="project" value="UniProtKB-KW"/>
</dbReference>
<evidence type="ECO:0000259" key="4">
    <source>
        <dbReference type="PROSITE" id="PS51891"/>
    </source>
</evidence>
<dbReference type="KEGG" id="psco:LY89DRAFT_717883"/>
<evidence type="ECO:0000256" key="3">
    <source>
        <dbReference type="ARBA" id="ARBA00022833"/>
    </source>
</evidence>
<dbReference type="PROSITE" id="PS51891">
    <property type="entry name" value="CENP_V_GFA"/>
    <property type="match status" value="2"/>
</dbReference>
<name>A0A194XDS8_MOLSC</name>
<evidence type="ECO:0000313" key="5">
    <source>
        <dbReference type="EMBL" id="KUJ18306.1"/>
    </source>
</evidence>
<reference evidence="5 6" key="1">
    <citation type="submission" date="2015-10" db="EMBL/GenBank/DDBJ databases">
        <title>Full genome of DAOMC 229536 Phialocephala scopiformis, a fungal endophyte of spruce producing the potent anti-insectan compound rugulosin.</title>
        <authorList>
            <consortium name="DOE Joint Genome Institute"/>
            <person name="Walker A.K."/>
            <person name="Frasz S.L."/>
            <person name="Seifert K.A."/>
            <person name="Miller J.D."/>
            <person name="Mondo S.J."/>
            <person name="Labutti K."/>
            <person name="Lipzen A."/>
            <person name="Dockter R."/>
            <person name="Kennedy M."/>
            <person name="Grigoriev I.V."/>
            <person name="Spatafora J.W."/>
        </authorList>
    </citation>
    <scope>NUCLEOTIDE SEQUENCE [LARGE SCALE GENOMIC DNA]</scope>
    <source>
        <strain evidence="5 6">CBS 120377</strain>
    </source>
</reference>
<accession>A0A194XDS8</accession>
<dbReference type="Gene3D" id="2.170.150.70">
    <property type="match status" value="2"/>
</dbReference>
<dbReference type="PANTHER" id="PTHR28620:SF1">
    <property type="entry name" value="CENP-V_GFA DOMAIN-CONTAINING PROTEIN"/>
    <property type="match status" value="1"/>
</dbReference>
<dbReference type="AlphaFoldDB" id="A0A194XDS8"/>
<dbReference type="EMBL" id="KQ947413">
    <property type="protein sequence ID" value="KUJ18306.1"/>
    <property type="molecule type" value="Genomic_DNA"/>
</dbReference>
<dbReference type="GO" id="GO:0016846">
    <property type="term" value="F:carbon-sulfur lyase activity"/>
    <property type="evidence" value="ECO:0007669"/>
    <property type="project" value="InterPro"/>
</dbReference>
<dbReference type="InterPro" id="IPR006913">
    <property type="entry name" value="CENP-V/GFA"/>
</dbReference>
<dbReference type="PANTHER" id="PTHR28620">
    <property type="entry name" value="CENTROMERE PROTEIN V"/>
    <property type="match status" value="1"/>
</dbReference>